<protein>
    <submittedName>
        <fullName evidence="1">Uncharacterized protein</fullName>
    </submittedName>
</protein>
<gene>
    <name evidence="1" type="ORF">RclHR1_42490001</name>
</gene>
<feature type="non-terminal residue" evidence="1">
    <location>
        <position position="118"/>
    </location>
</feature>
<evidence type="ECO:0000313" key="2">
    <source>
        <dbReference type="Proteomes" id="UP000247702"/>
    </source>
</evidence>
<keyword evidence="2" id="KW-1185">Reference proteome</keyword>
<accession>A0A2Z6RHM3</accession>
<dbReference type="Proteomes" id="UP000247702">
    <property type="component" value="Unassembled WGS sequence"/>
</dbReference>
<evidence type="ECO:0000313" key="1">
    <source>
        <dbReference type="EMBL" id="GBC01584.1"/>
    </source>
</evidence>
<comment type="caution">
    <text evidence="1">The sequence shown here is derived from an EMBL/GenBank/DDBJ whole genome shotgun (WGS) entry which is preliminary data.</text>
</comment>
<proteinExistence type="predicted"/>
<dbReference type="AlphaFoldDB" id="A0A2Z6RHM3"/>
<name>A0A2Z6RHM3_9GLOM</name>
<organism evidence="1 2">
    <name type="scientific">Rhizophagus clarus</name>
    <dbReference type="NCBI Taxonomy" id="94130"/>
    <lineage>
        <taxon>Eukaryota</taxon>
        <taxon>Fungi</taxon>
        <taxon>Fungi incertae sedis</taxon>
        <taxon>Mucoromycota</taxon>
        <taxon>Glomeromycotina</taxon>
        <taxon>Glomeromycetes</taxon>
        <taxon>Glomerales</taxon>
        <taxon>Glomeraceae</taxon>
        <taxon>Rhizophagus</taxon>
    </lineage>
</organism>
<reference evidence="1 2" key="1">
    <citation type="submission" date="2017-11" db="EMBL/GenBank/DDBJ databases">
        <title>The genome of Rhizophagus clarus HR1 reveals common genetic basis of auxotrophy among arbuscular mycorrhizal fungi.</title>
        <authorList>
            <person name="Kobayashi Y."/>
        </authorList>
    </citation>
    <scope>NUCLEOTIDE SEQUENCE [LARGE SCALE GENOMIC DNA]</scope>
    <source>
        <strain evidence="1 2">HR1</strain>
    </source>
</reference>
<dbReference type="EMBL" id="BEXD01003612">
    <property type="protein sequence ID" value="GBC01584.1"/>
    <property type="molecule type" value="Genomic_DNA"/>
</dbReference>
<sequence length="118" mass="14042">MSQLLGSFWQLLNIYYITSHTDYYKRKLARAKIEKSNPLKRLIKDKDNIWKLVIIDNIDFKEKCSKFRNIYDVTCDSVHATLRMAFQVQLPFEMNNSSEPFVKLTDTGQNQYYRVHIG</sequence>